<feature type="compositionally biased region" description="Polar residues" evidence="6">
    <location>
        <begin position="293"/>
        <end position="311"/>
    </location>
</feature>
<dbReference type="EMBL" id="JAYJJU010000006">
    <property type="protein sequence ID" value="MEB3031707.1"/>
    <property type="molecule type" value="Genomic_DNA"/>
</dbReference>
<protein>
    <submittedName>
        <fullName evidence="9">DMT family transporter</fullName>
    </submittedName>
</protein>
<feature type="transmembrane region" description="Helical" evidence="7">
    <location>
        <begin position="244"/>
        <end position="262"/>
    </location>
</feature>
<gene>
    <name evidence="9" type="ORF">KV113_09055</name>
</gene>
<evidence type="ECO:0000256" key="5">
    <source>
        <dbReference type="ARBA" id="ARBA00023136"/>
    </source>
</evidence>
<feature type="region of interest" description="Disordered" evidence="6">
    <location>
        <begin position="290"/>
        <end position="311"/>
    </location>
</feature>
<dbReference type="SUPFAM" id="SSF103481">
    <property type="entry name" value="Multidrug resistance efflux transporter EmrE"/>
    <property type="match status" value="2"/>
</dbReference>
<evidence type="ECO:0000256" key="7">
    <source>
        <dbReference type="SAM" id="Phobius"/>
    </source>
</evidence>
<reference evidence="9 10" key="1">
    <citation type="submission" date="2023-12" db="EMBL/GenBank/DDBJ databases">
        <title>Description of new species of Mycobacterium terrae complex isolated from sewage at the Sao Paulo Zoological Park Foundation in Brazil.</title>
        <authorList>
            <person name="Romagnoli C.L."/>
            <person name="Conceicao E.C."/>
            <person name="Machado E."/>
            <person name="Barreto L.B.P.F."/>
            <person name="Sharma A."/>
            <person name="Silva N.M."/>
            <person name="Marques L.E."/>
            <person name="Juliana M.A."/>
            <person name="Lourenco M.C.S."/>
            <person name="Digiampietri L.A."/>
            <person name="Suffys P.N."/>
            <person name="Viana-Niero C."/>
        </authorList>
    </citation>
    <scope>NUCLEOTIDE SEQUENCE [LARGE SCALE GENOMIC DNA]</scope>
    <source>
        <strain evidence="9 10">MYC340</strain>
    </source>
</reference>
<feature type="transmembrane region" description="Helical" evidence="7">
    <location>
        <begin position="129"/>
        <end position="147"/>
    </location>
</feature>
<evidence type="ECO:0000313" key="10">
    <source>
        <dbReference type="Proteomes" id="UP001298593"/>
    </source>
</evidence>
<feature type="domain" description="EamA" evidence="8">
    <location>
        <begin position="8"/>
        <end position="142"/>
    </location>
</feature>
<dbReference type="InterPro" id="IPR000620">
    <property type="entry name" value="EamA_dom"/>
</dbReference>
<feature type="domain" description="EamA" evidence="8">
    <location>
        <begin position="157"/>
        <end position="287"/>
    </location>
</feature>
<evidence type="ECO:0000256" key="1">
    <source>
        <dbReference type="ARBA" id="ARBA00004141"/>
    </source>
</evidence>
<name>A0ABU5XVF0_9MYCO</name>
<sequence length="311" mass="32410">MAPDQPMIGLVVVSLMWGSTATLIKIALAGASPLYVTAARVITSSLVLLPIAWHRLRRNPSRGRATRENIRHLMVLSIVLVLAPYALASWGQQYVTASLASVLNATIPLWTIIFAALHTRTSPRRRQAIGIITGLAGVVVLVGLHPSDLQADTLLAVAALSVASASRGFGYLYLHHNVSQLPPLQIAATTQSMAAAMLLPVLADTGGQAFTPGTIGALAALGVIATAGAQLLNYHNIARLGPTTASLSTYLISIFGVAIAVVSLGEALTAQIVAGTAIILGSVALAFRRDPKPQTSDRQPASSDPTTVSDR</sequence>
<proteinExistence type="inferred from homology"/>
<dbReference type="Pfam" id="PF00892">
    <property type="entry name" value="EamA"/>
    <property type="match status" value="2"/>
</dbReference>
<feature type="transmembrane region" description="Helical" evidence="7">
    <location>
        <begin position="73"/>
        <end position="91"/>
    </location>
</feature>
<feature type="transmembrane region" description="Helical" evidence="7">
    <location>
        <begin position="268"/>
        <end position="287"/>
    </location>
</feature>
<dbReference type="Proteomes" id="UP001298593">
    <property type="component" value="Unassembled WGS sequence"/>
</dbReference>
<comment type="subcellular location">
    <subcellularLocation>
        <location evidence="1">Membrane</location>
        <topology evidence="1">Multi-pass membrane protein</topology>
    </subcellularLocation>
</comment>
<evidence type="ECO:0000259" key="8">
    <source>
        <dbReference type="Pfam" id="PF00892"/>
    </source>
</evidence>
<evidence type="ECO:0000256" key="6">
    <source>
        <dbReference type="SAM" id="MobiDB-lite"/>
    </source>
</evidence>
<dbReference type="InterPro" id="IPR037185">
    <property type="entry name" value="EmrE-like"/>
</dbReference>
<evidence type="ECO:0000256" key="2">
    <source>
        <dbReference type="ARBA" id="ARBA00007362"/>
    </source>
</evidence>
<organism evidence="9 10">
    <name type="scientific">[Mycobacterium] nativiensis</name>
    <dbReference type="NCBI Taxonomy" id="2855503"/>
    <lineage>
        <taxon>Bacteria</taxon>
        <taxon>Bacillati</taxon>
        <taxon>Actinomycetota</taxon>
        <taxon>Actinomycetes</taxon>
        <taxon>Mycobacteriales</taxon>
        <taxon>Mycobacteriaceae</taxon>
        <taxon>Mycolicibacter</taxon>
    </lineage>
</organism>
<feature type="transmembrane region" description="Helical" evidence="7">
    <location>
        <begin position="34"/>
        <end position="53"/>
    </location>
</feature>
<feature type="transmembrane region" description="Helical" evidence="7">
    <location>
        <begin position="97"/>
        <end position="117"/>
    </location>
</feature>
<feature type="transmembrane region" description="Helical" evidence="7">
    <location>
        <begin position="7"/>
        <end position="28"/>
    </location>
</feature>
<dbReference type="RefSeq" id="WP_329779889.1">
    <property type="nucleotide sequence ID" value="NZ_JAYJJU010000006.1"/>
</dbReference>
<accession>A0ABU5XVF0</accession>
<dbReference type="PANTHER" id="PTHR32322">
    <property type="entry name" value="INNER MEMBRANE TRANSPORTER"/>
    <property type="match status" value="1"/>
</dbReference>
<keyword evidence="10" id="KW-1185">Reference proteome</keyword>
<evidence type="ECO:0000256" key="3">
    <source>
        <dbReference type="ARBA" id="ARBA00022692"/>
    </source>
</evidence>
<feature type="transmembrane region" description="Helical" evidence="7">
    <location>
        <begin position="209"/>
        <end position="232"/>
    </location>
</feature>
<evidence type="ECO:0000256" key="4">
    <source>
        <dbReference type="ARBA" id="ARBA00022989"/>
    </source>
</evidence>
<keyword evidence="4 7" id="KW-1133">Transmembrane helix</keyword>
<dbReference type="PANTHER" id="PTHR32322:SF2">
    <property type="entry name" value="EAMA DOMAIN-CONTAINING PROTEIN"/>
    <property type="match status" value="1"/>
</dbReference>
<comment type="caution">
    <text evidence="9">The sequence shown here is derived from an EMBL/GenBank/DDBJ whole genome shotgun (WGS) entry which is preliminary data.</text>
</comment>
<evidence type="ECO:0000313" key="9">
    <source>
        <dbReference type="EMBL" id="MEB3031707.1"/>
    </source>
</evidence>
<dbReference type="InterPro" id="IPR050638">
    <property type="entry name" value="AA-Vitamin_Transporters"/>
</dbReference>
<keyword evidence="5 7" id="KW-0472">Membrane</keyword>
<comment type="similarity">
    <text evidence="2">Belongs to the EamA transporter family.</text>
</comment>
<keyword evidence="3 7" id="KW-0812">Transmembrane</keyword>